<dbReference type="InterPro" id="IPR001126">
    <property type="entry name" value="UmuC"/>
</dbReference>
<dbReference type="InterPro" id="IPR050356">
    <property type="entry name" value="SulA_CellDiv_inhibitor"/>
</dbReference>
<evidence type="ECO:0000256" key="3">
    <source>
        <dbReference type="ARBA" id="ARBA00025589"/>
    </source>
</evidence>
<keyword evidence="2" id="KW-0227">DNA damage</keyword>
<evidence type="ECO:0000313" key="5">
    <source>
        <dbReference type="EMBL" id="MFC4607307.1"/>
    </source>
</evidence>
<keyword evidence="6" id="KW-1185">Reference proteome</keyword>
<dbReference type="InterPro" id="IPR036775">
    <property type="entry name" value="DNA_pol_Y-fam_lit_finger_sf"/>
</dbReference>
<dbReference type="Pfam" id="PF11799">
    <property type="entry name" value="IMS_C"/>
    <property type="match status" value="1"/>
</dbReference>
<dbReference type="SUPFAM" id="SSF56672">
    <property type="entry name" value="DNA/RNA polymerases"/>
    <property type="match status" value="1"/>
</dbReference>
<feature type="domain" description="UmuC" evidence="4">
    <location>
        <begin position="19"/>
        <end position="120"/>
    </location>
</feature>
<dbReference type="RefSeq" id="WP_381192206.1">
    <property type="nucleotide sequence ID" value="NZ_JBHSFE010000006.1"/>
</dbReference>
<dbReference type="EMBL" id="JBHSFE010000006">
    <property type="protein sequence ID" value="MFC4607307.1"/>
    <property type="molecule type" value="Genomic_DNA"/>
</dbReference>
<accession>A0ABV9G071</accession>
<dbReference type="Proteomes" id="UP001595993">
    <property type="component" value="Unassembled WGS sequence"/>
</dbReference>
<dbReference type="PANTHER" id="PTHR35369">
    <property type="entry name" value="BLR3025 PROTEIN-RELATED"/>
    <property type="match status" value="1"/>
</dbReference>
<dbReference type="Gene3D" id="3.30.70.270">
    <property type="match status" value="1"/>
</dbReference>
<dbReference type="PROSITE" id="PS50173">
    <property type="entry name" value="UMUC"/>
    <property type="match status" value="1"/>
</dbReference>
<comment type="similarity">
    <text evidence="1">Belongs to the DNA polymerase type-Y family.</text>
</comment>
<dbReference type="InterPro" id="IPR043502">
    <property type="entry name" value="DNA/RNA_pol_sf"/>
</dbReference>
<evidence type="ECO:0000256" key="1">
    <source>
        <dbReference type="ARBA" id="ARBA00010945"/>
    </source>
</evidence>
<comment type="function">
    <text evidence="3">Poorly processive, error-prone DNA polymerase involved in untargeted mutagenesis. Copies undamaged DNA at stalled replication forks, which arise in vivo from mismatched or misaligned primer ends. These misaligned primers can be extended by PolIV. Exhibits no 3'-5' exonuclease (proofreading) activity. May be involved in translesional synthesis, in conjunction with the beta clamp from PolIII.</text>
</comment>
<gene>
    <name evidence="5" type="ORF">ACFO9E_05670</name>
</gene>
<sequence length="320" mass="33975">MSEPLFFHVRLRERGGLAELTSVLNRFTPLVQPLAPSAAIAQVGGSLRLFGVGAVDLAQRIRFQTAALYGLGVAVGAGPSWTTATMASARIGDRGVRYVARSEVARFLGPLPISELYGIRRAQAGGLSRLGVATIGQLAELPAVTAARILGRAGRALQERARGVDRRIVVAGHVSRSVSVRTDFAMDVLDGPQMRAASLRLSAELGALLRSRRQAARALTLVVRLADGQDVTKFRSLPAASAHTDDLRQTVSSVLDGFGLQRARIRRVALTAQVVDAVHAHTQLTLDQGREARLRVEPVMDALNARFGPGTVGLAAAFSA</sequence>
<dbReference type="SUPFAM" id="SSF100879">
    <property type="entry name" value="Lesion bypass DNA polymerase (Y-family), little finger domain"/>
    <property type="match status" value="1"/>
</dbReference>
<proteinExistence type="inferred from homology"/>
<dbReference type="InterPro" id="IPR017961">
    <property type="entry name" value="DNA_pol_Y-fam_little_finger"/>
</dbReference>
<comment type="caution">
    <text evidence="5">The sequence shown here is derived from an EMBL/GenBank/DDBJ whole genome shotgun (WGS) entry which is preliminary data.</text>
</comment>
<evidence type="ECO:0000256" key="2">
    <source>
        <dbReference type="ARBA" id="ARBA00022763"/>
    </source>
</evidence>
<evidence type="ECO:0000313" key="6">
    <source>
        <dbReference type="Proteomes" id="UP001595993"/>
    </source>
</evidence>
<dbReference type="Gene3D" id="3.30.1490.100">
    <property type="entry name" value="DNA polymerase, Y-family, little finger domain"/>
    <property type="match status" value="1"/>
</dbReference>
<name>A0ABV9G071_9ACTN</name>
<protein>
    <recommendedName>
        <fullName evidence="4">UmuC domain-containing protein</fullName>
    </recommendedName>
</protein>
<evidence type="ECO:0000259" key="4">
    <source>
        <dbReference type="PROSITE" id="PS50173"/>
    </source>
</evidence>
<dbReference type="PANTHER" id="PTHR35369:SF2">
    <property type="entry name" value="BLR3025 PROTEIN"/>
    <property type="match status" value="1"/>
</dbReference>
<dbReference type="Gene3D" id="1.10.150.20">
    <property type="entry name" value="5' to 3' exonuclease, C-terminal subdomain"/>
    <property type="match status" value="1"/>
</dbReference>
<dbReference type="InterPro" id="IPR043128">
    <property type="entry name" value="Rev_trsase/Diguanyl_cyclase"/>
</dbReference>
<reference evidence="6" key="1">
    <citation type="journal article" date="2019" name="Int. J. Syst. Evol. Microbiol.">
        <title>The Global Catalogue of Microorganisms (GCM) 10K type strain sequencing project: providing services to taxonomists for standard genome sequencing and annotation.</title>
        <authorList>
            <consortium name="The Broad Institute Genomics Platform"/>
            <consortium name="The Broad Institute Genome Sequencing Center for Infectious Disease"/>
            <person name="Wu L."/>
            <person name="Ma J."/>
        </authorList>
    </citation>
    <scope>NUCLEOTIDE SEQUENCE [LARGE SCALE GENOMIC DNA]</scope>
    <source>
        <strain evidence="6">CGMCC 4.7139</strain>
    </source>
</reference>
<organism evidence="5 6">
    <name type="scientific">Streptomyces maoxianensis</name>
    <dbReference type="NCBI Taxonomy" id="1459942"/>
    <lineage>
        <taxon>Bacteria</taxon>
        <taxon>Bacillati</taxon>
        <taxon>Actinomycetota</taxon>
        <taxon>Actinomycetes</taxon>
        <taxon>Kitasatosporales</taxon>
        <taxon>Streptomycetaceae</taxon>
        <taxon>Streptomyces</taxon>
    </lineage>
</organism>